<feature type="transmembrane region" description="Helical" evidence="5">
    <location>
        <begin position="151"/>
        <end position="169"/>
    </location>
</feature>
<dbReference type="EMBL" id="PGFA01000001">
    <property type="protein sequence ID" value="PJJ59784.1"/>
    <property type="molecule type" value="Genomic_DNA"/>
</dbReference>
<evidence type="ECO:0000256" key="3">
    <source>
        <dbReference type="ARBA" id="ARBA00022989"/>
    </source>
</evidence>
<keyword evidence="8" id="KW-1185">Reference proteome</keyword>
<name>A0A2M9BPB3_9BACT</name>
<evidence type="ECO:0000256" key="1">
    <source>
        <dbReference type="ARBA" id="ARBA00004141"/>
    </source>
</evidence>
<comment type="subcellular location">
    <subcellularLocation>
        <location evidence="1">Membrane</location>
        <topology evidence="1">Multi-pass membrane protein</topology>
    </subcellularLocation>
</comment>
<dbReference type="GO" id="GO:0016874">
    <property type="term" value="F:ligase activity"/>
    <property type="evidence" value="ECO:0007669"/>
    <property type="project" value="UniProtKB-KW"/>
</dbReference>
<protein>
    <submittedName>
        <fullName evidence="7">O-antigen ligase-like membrane protein</fullName>
    </submittedName>
</protein>
<gene>
    <name evidence="7" type="ORF">CLV45_1206</name>
</gene>
<feature type="transmembrane region" description="Helical" evidence="5">
    <location>
        <begin position="227"/>
        <end position="247"/>
    </location>
</feature>
<feature type="transmembrane region" description="Helical" evidence="5">
    <location>
        <begin position="331"/>
        <end position="352"/>
    </location>
</feature>
<dbReference type="RefSeq" id="WP_100335477.1">
    <property type="nucleotide sequence ID" value="NZ_PGFA01000001.1"/>
</dbReference>
<keyword evidence="4 5" id="KW-0472">Membrane</keyword>
<evidence type="ECO:0000259" key="6">
    <source>
        <dbReference type="Pfam" id="PF04932"/>
    </source>
</evidence>
<reference evidence="7 8" key="1">
    <citation type="submission" date="2017-11" db="EMBL/GenBank/DDBJ databases">
        <title>Genomic Encyclopedia of Archaeal and Bacterial Type Strains, Phase II (KMG-II): From Individual Species to Whole Genera.</title>
        <authorList>
            <person name="Goeker M."/>
        </authorList>
    </citation>
    <scope>NUCLEOTIDE SEQUENCE [LARGE SCALE GENOMIC DNA]</scope>
    <source>
        <strain evidence="7 8">DSM 11115</strain>
    </source>
</reference>
<evidence type="ECO:0000256" key="4">
    <source>
        <dbReference type="ARBA" id="ARBA00023136"/>
    </source>
</evidence>
<dbReference type="InterPro" id="IPR007016">
    <property type="entry name" value="O-antigen_ligase-rel_domated"/>
</dbReference>
<feature type="domain" description="O-antigen ligase-related" evidence="6">
    <location>
        <begin position="183"/>
        <end position="341"/>
    </location>
</feature>
<dbReference type="Pfam" id="PF04932">
    <property type="entry name" value="Wzy_C"/>
    <property type="match status" value="1"/>
</dbReference>
<sequence length="429" mass="48061">MKLSLRFRYLFVLLAVLVLDPIFTRFGFEQEDDPMIRSYYSGLLGLSLLLIWWAWAWFSPLMRRWLVVVGLALVGLMLESYANWGQWVVYPHVFGKLSVLLILFGVYAYYRRRGIPGLGFVMACLPVVVVLNMALFKPMSLTLGGFLAHERGVNVTSAYLLLLSALYFLNRYLTGSTLLHLLYFFGILALIIFLQHRTVWICTGVALTLNTLLLLRTRGTRLSLLRVSPILLIPLAVVLLGGLTIVLSNPAVMQKIEDSAEDIANADKQGTGKWRLLQYEAYEPILEEYPLAGMRFQGFELPIQFYSPDSNAPVWPDYTGHHFHSFYVDRLFYFGLLGLVLTTLPIVLLLLNHLWQARWLSPEATTLVAFISTGFLYGVSYDWPIFFYGLIGLALAAVEISAAAPVPAAAPPASLLAAPPSAHLAHASI</sequence>
<feature type="transmembrane region" description="Helical" evidence="5">
    <location>
        <begin position="65"/>
        <end position="84"/>
    </location>
</feature>
<keyword evidence="3 5" id="KW-1133">Transmembrane helix</keyword>
<feature type="transmembrane region" description="Helical" evidence="5">
    <location>
        <begin position="359"/>
        <end position="379"/>
    </location>
</feature>
<comment type="caution">
    <text evidence="7">The sequence shown here is derived from an EMBL/GenBank/DDBJ whole genome shotgun (WGS) entry which is preliminary data.</text>
</comment>
<keyword evidence="2 5" id="KW-0812">Transmembrane</keyword>
<feature type="transmembrane region" description="Helical" evidence="5">
    <location>
        <begin position="90"/>
        <end position="110"/>
    </location>
</feature>
<feature type="transmembrane region" description="Helical" evidence="5">
    <location>
        <begin position="198"/>
        <end position="215"/>
    </location>
</feature>
<proteinExistence type="predicted"/>
<accession>A0A2M9BPB3</accession>
<evidence type="ECO:0000313" key="8">
    <source>
        <dbReference type="Proteomes" id="UP000228535"/>
    </source>
</evidence>
<keyword evidence="7" id="KW-0436">Ligase</keyword>
<organism evidence="7 8">
    <name type="scientific">Hymenobacter chitinivorans DSM 11115</name>
    <dbReference type="NCBI Taxonomy" id="1121954"/>
    <lineage>
        <taxon>Bacteria</taxon>
        <taxon>Pseudomonadati</taxon>
        <taxon>Bacteroidota</taxon>
        <taxon>Cytophagia</taxon>
        <taxon>Cytophagales</taxon>
        <taxon>Hymenobacteraceae</taxon>
        <taxon>Hymenobacter</taxon>
    </lineage>
</organism>
<evidence type="ECO:0000313" key="7">
    <source>
        <dbReference type="EMBL" id="PJJ59784.1"/>
    </source>
</evidence>
<dbReference type="OrthoDB" id="742098at2"/>
<dbReference type="Proteomes" id="UP000228535">
    <property type="component" value="Unassembled WGS sequence"/>
</dbReference>
<dbReference type="AlphaFoldDB" id="A0A2M9BPB3"/>
<feature type="transmembrane region" description="Helical" evidence="5">
    <location>
        <begin position="385"/>
        <end position="406"/>
    </location>
</feature>
<dbReference type="GO" id="GO:0016020">
    <property type="term" value="C:membrane"/>
    <property type="evidence" value="ECO:0007669"/>
    <property type="project" value="UniProtKB-SubCell"/>
</dbReference>
<evidence type="ECO:0000256" key="5">
    <source>
        <dbReference type="SAM" id="Phobius"/>
    </source>
</evidence>
<feature type="transmembrane region" description="Helical" evidence="5">
    <location>
        <begin position="176"/>
        <end position="192"/>
    </location>
</feature>
<feature type="transmembrane region" description="Helical" evidence="5">
    <location>
        <begin position="117"/>
        <end position="136"/>
    </location>
</feature>
<evidence type="ECO:0000256" key="2">
    <source>
        <dbReference type="ARBA" id="ARBA00022692"/>
    </source>
</evidence>
<feature type="transmembrane region" description="Helical" evidence="5">
    <location>
        <begin position="37"/>
        <end position="58"/>
    </location>
</feature>